<dbReference type="OrthoDB" id="4309362at2"/>
<gene>
    <name evidence="1" type="ORF">SSP24_48930</name>
</gene>
<dbReference type="Pfam" id="PF19374">
    <property type="entry name" value="DUF5949"/>
    <property type="match status" value="1"/>
</dbReference>
<sequence>MTSTPLETRPSRSAELGTLVLLAWTGETPDGDVPHLLAYCLGDAADGPEASSAAVRELLEDNGLAVGGDIVDGNDEPGLTVGLLVEAGDAVVSLPSLVARCAAPPNWLAAVAERGYAHLVFTSRPWPEAVPGKPVLAEALAAFIGAEETLKAAAHVILPARSPHA</sequence>
<dbReference type="EMBL" id="BJND01000037">
    <property type="protein sequence ID" value="GEC07238.1"/>
    <property type="molecule type" value="Genomic_DNA"/>
</dbReference>
<protein>
    <submittedName>
        <fullName evidence="1">Uncharacterized protein</fullName>
    </submittedName>
</protein>
<keyword evidence="2" id="KW-1185">Reference proteome</keyword>
<organism evidence="1 2">
    <name type="scientific">Streptomyces spinoverrucosus</name>
    <dbReference type="NCBI Taxonomy" id="284043"/>
    <lineage>
        <taxon>Bacteria</taxon>
        <taxon>Bacillati</taxon>
        <taxon>Actinomycetota</taxon>
        <taxon>Actinomycetes</taxon>
        <taxon>Kitasatosporales</taxon>
        <taxon>Streptomycetaceae</taxon>
        <taxon>Streptomyces</taxon>
    </lineage>
</organism>
<dbReference type="RefSeq" id="WP_141311821.1">
    <property type="nucleotide sequence ID" value="NZ_BJND01000037.1"/>
</dbReference>
<proteinExistence type="predicted"/>
<dbReference type="Proteomes" id="UP000317881">
    <property type="component" value="Unassembled WGS sequence"/>
</dbReference>
<dbReference type="InterPro" id="IPR045993">
    <property type="entry name" value="DUF5949"/>
</dbReference>
<comment type="caution">
    <text evidence="1">The sequence shown here is derived from an EMBL/GenBank/DDBJ whole genome shotgun (WGS) entry which is preliminary data.</text>
</comment>
<evidence type="ECO:0000313" key="1">
    <source>
        <dbReference type="EMBL" id="GEC07238.1"/>
    </source>
</evidence>
<accession>A0A4Y3VM43</accession>
<name>A0A4Y3VM43_9ACTN</name>
<dbReference type="AlphaFoldDB" id="A0A4Y3VM43"/>
<evidence type="ECO:0000313" key="2">
    <source>
        <dbReference type="Proteomes" id="UP000317881"/>
    </source>
</evidence>
<reference evidence="1 2" key="1">
    <citation type="submission" date="2019-06" db="EMBL/GenBank/DDBJ databases">
        <title>Whole genome shotgun sequence of Streptomyces spinoverrucosus NBRC 14228.</title>
        <authorList>
            <person name="Hosoyama A."/>
            <person name="Uohara A."/>
            <person name="Ohji S."/>
            <person name="Ichikawa N."/>
        </authorList>
    </citation>
    <scope>NUCLEOTIDE SEQUENCE [LARGE SCALE GENOMIC DNA]</scope>
    <source>
        <strain evidence="1 2">NBRC 14228</strain>
    </source>
</reference>